<organism evidence="3 4">
    <name type="scientific">Plectosphaerella cucumerina</name>
    <dbReference type="NCBI Taxonomy" id="40658"/>
    <lineage>
        <taxon>Eukaryota</taxon>
        <taxon>Fungi</taxon>
        <taxon>Dikarya</taxon>
        <taxon>Ascomycota</taxon>
        <taxon>Pezizomycotina</taxon>
        <taxon>Sordariomycetes</taxon>
        <taxon>Hypocreomycetidae</taxon>
        <taxon>Glomerellales</taxon>
        <taxon>Plectosphaerellaceae</taxon>
        <taxon>Plectosphaerella</taxon>
    </lineage>
</organism>
<dbReference type="InterPro" id="IPR002347">
    <property type="entry name" value="SDR_fam"/>
</dbReference>
<evidence type="ECO:0000313" key="3">
    <source>
        <dbReference type="EMBL" id="KAH7354309.1"/>
    </source>
</evidence>
<dbReference type="InterPro" id="IPR036291">
    <property type="entry name" value="NAD(P)-bd_dom_sf"/>
</dbReference>
<keyword evidence="2" id="KW-0560">Oxidoreductase</keyword>
<dbReference type="AlphaFoldDB" id="A0A8K0TDB8"/>
<dbReference type="OrthoDB" id="191139at2759"/>
<dbReference type="EMBL" id="JAGPXD010000005">
    <property type="protein sequence ID" value="KAH7354309.1"/>
    <property type="molecule type" value="Genomic_DNA"/>
</dbReference>
<gene>
    <name evidence="3" type="ORF">B0T11DRAFT_288400</name>
</gene>
<evidence type="ECO:0000256" key="1">
    <source>
        <dbReference type="ARBA" id="ARBA00006484"/>
    </source>
</evidence>
<dbReference type="PRINTS" id="PR00081">
    <property type="entry name" value="GDHRDH"/>
</dbReference>
<comment type="similarity">
    <text evidence="1">Belongs to the short-chain dehydrogenases/reductases (SDR) family.</text>
</comment>
<dbReference type="GO" id="GO:0016491">
    <property type="term" value="F:oxidoreductase activity"/>
    <property type="evidence" value="ECO:0007669"/>
    <property type="project" value="UniProtKB-KW"/>
</dbReference>
<keyword evidence="4" id="KW-1185">Reference proteome</keyword>
<dbReference type="Proteomes" id="UP000813385">
    <property type="component" value="Unassembled WGS sequence"/>
</dbReference>
<dbReference type="Gene3D" id="3.40.50.720">
    <property type="entry name" value="NAD(P)-binding Rossmann-like Domain"/>
    <property type="match status" value="1"/>
</dbReference>
<dbReference type="PANTHER" id="PTHR24320">
    <property type="entry name" value="RETINOL DEHYDROGENASE"/>
    <property type="match status" value="1"/>
</dbReference>
<sequence length="336" mass="36004">MSRYAEAHANPGGPGDARPTALQIIKDEGVEGKLKGKTVVITGVSSGIGIETSRALAATGATLFLLARNLPKAEAALADFFDPATMHLVEMDNQVLDSVRSAAATILARTNKVNILVNNAGIMAVPERRLTLDGHELQFATNHLAHFLLFQLLKPALLAASTPASHSRVVSVASAAHKNGGIEAADNYDYRIEGSYHPFKAYGQSKTANIYLANEIERRYGARGLHATSLHPGGIMTSLMQYISAEQSEAISKTPGLMECMKNAEQGAATTVWAAIGAEWATKGGKYLVDFAEATPAEEGEESYSLPTYAPWAYDEEKSARLWRDSLDIVGVEDSE</sequence>
<comment type="caution">
    <text evidence="3">The sequence shown here is derived from an EMBL/GenBank/DDBJ whole genome shotgun (WGS) entry which is preliminary data.</text>
</comment>
<reference evidence="3" key="1">
    <citation type="journal article" date="2021" name="Nat. Commun.">
        <title>Genetic determinants of endophytism in the Arabidopsis root mycobiome.</title>
        <authorList>
            <person name="Mesny F."/>
            <person name="Miyauchi S."/>
            <person name="Thiergart T."/>
            <person name="Pickel B."/>
            <person name="Atanasova L."/>
            <person name="Karlsson M."/>
            <person name="Huettel B."/>
            <person name="Barry K.W."/>
            <person name="Haridas S."/>
            <person name="Chen C."/>
            <person name="Bauer D."/>
            <person name="Andreopoulos W."/>
            <person name="Pangilinan J."/>
            <person name="LaButti K."/>
            <person name="Riley R."/>
            <person name="Lipzen A."/>
            <person name="Clum A."/>
            <person name="Drula E."/>
            <person name="Henrissat B."/>
            <person name="Kohler A."/>
            <person name="Grigoriev I.V."/>
            <person name="Martin F.M."/>
            <person name="Hacquard S."/>
        </authorList>
    </citation>
    <scope>NUCLEOTIDE SEQUENCE</scope>
    <source>
        <strain evidence="3">MPI-CAGE-AT-0016</strain>
    </source>
</reference>
<evidence type="ECO:0000313" key="4">
    <source>
        <dbReference type="Proteomes" id="UP000813385"/>
    </source>
</evidence>
<accession>A0A8K0TDB8</accession>
<name>A0A8K0TDB8_9PEZI</name>
<proteinExistence type="inferred from homology"/>
<dbReference type="SUPFAM" id="SSF51735">
    <property type="entry name" value="NAD(P)-binding Rossmann-fold domains"/>
    <property type="match status" value="1"/>
</dbReference>
<protein>
    <recommendedName>
        <fullName evidence="5">WW domain-containing oxidoreductase</fullName>
    </recommendedName>
</protein>
<evidence type="ECO:0008006" key="5">
    <source>
        <dbReference type="Google" id="ProtNLM"/>
    </source>
</evidence>
<evidence type="ECO:0000256" key="2">
    <source>
        <dbReference type="ARBA" id="ARBA00023002"/>
    </source>
</evidence>
<dbReference type="Pfam" id="PF00106">
    <property type="entry name" value="adh_short"/>
    <property type="match status" value="1"/>
</dbReference>
<dbReference type="PANTHER" id="PTHR24320:SF272">
    <property type="entry name" value="NAD(P)-BINDING ROSSMANN-FOLD SUPERFAMILY PROTEIN"/>
    <property type="match status" value="1"/>
</dbReference>